<evidence type="ECO:0008006" key="2">
    <source>
        <dbReference type="Google" id="ProtNLM"/>
    </source>
</evidence>
<gene>
    <name evidence="1" type="ORF">METZ01_LOCUS196847</name>
</gene>
<proteinExistence type="predicted"/>
<feature type="non-terminal residue" evidence="1">
    <location>
        <position position="1"/>
    </location>
</feature>
<dbReference type="SUPFAM" id="SSF52402">
    <property type="entry name" value="Adenine nucleotide alpha hydrolases-like"/>
    <property type="match status" value="1"/>
</dbReference>
<sequence length="251" mass="28583">MKFLIAIKNTKEESKNILEIGCKIAEGFSADLTICYIGKQSKALIEGDVNLARKTLSEWNIHHPGLEVLEWAFNILKEKGFAPNSDFDVENLVEEKGRIRMVLPKTTNYQIGLVLREGDLLSELNKEVKYGNFDIIIMGSPHRKRMTNKISQFLDTSIFFVKNFNPNWNYKILLCVDDSRATKRAVILSTRISKQFDAEITSLTVSKTSFFGKGYRNAHVWAERYLKRIGIPFNSKLLSGNPVEVFVNEAG</sequence>
<dbReference type="CDD" id="cd00293">
    <property type="entry name" value="USP-like"/>
    <property type="match status" value="1"/>
</dbReference>
<dbReference type="EMBL" id="UINC01041982">
    <property type="protein sequence ID" value="SVB43993.1"/>
    <property type="molecule type" value="Genomic_DNA"/>
</dbReference>
<feature type="non-terminal residue" evidence="1">
    <location>
        <position position="251"/>
    </location>
</feature>
<protein>
    <recommendedName>
        <fullName evidence="2">UspA domain-containing protein</fullName>
    </recommendedName>
</protein>
<reference evidence="1" key="1">
    <citation type="submission" date="2018-05" db="EMBL/GenBank/DDBJ databases">
        <authorList>
            <person name="Lanie J.A."/>
            <person name="Ng W.-L."/>
            <person name="Kazmierczak K.M."/>
            <person name="Andrzejewski T.M."/>
            <person name="Davidsen T.M."/>
            <person name="Wayne K.J."/>
            <person name="Tettelin H."/>
            <person name="Glass J.I."/>
            <person name="Rusch D."/>
            <person name="Podicherti R."/>
            <person name="Tsui H.-C.T."/>
            <person name="Winkler M.E."/>
        </authorList>
    </citation>
    <scope>NUCLEOTIDE SEQUENCE</scope>
</reference>
<dbReference type="InterPro" id="IPR014729">
    <property type="entry name" value="Rossmann-like_a/b/a_fold"/>
</dbReference>
<dbReference type="Gene3D" id="3.40.50.620">
    <property type="entry name" value="HUPs"/>
    <property type="match status" value="2"/>
</dbReference>
<organism evidence="1">
    <name type="scientific">marine metagenome</name>
    <dbReference type="NCBI Taxonomy" id="408172"/>
    <lineage>
        <taxon>unclassified sequences</taxon>
        <taxon>metagenomes</taxon>
        <taxon>ecological metagenomes</taxon>
    </lineage>
</organism>
<dbReference type="AlphaFoldDB" id="A0A382E237"/>
<accession>A0A382E237</accession>
<name>A0A382E237_9ZZZZ</name>
<evidence type="ECO:0000313" key="1">
    <source>
        <dbReference type="EMBL" id="SVB43993.1"/>
    </source>
</evidence>